<proteinExistence type="predicted"/>
<name>A0ABN6F5K5_9BACT</name>
<dbReference type="Proteomes" id="UP001320148">
    <property type="component" value="Chromosome"/>
</dbReference>
<gene>
    <name evidence="1" type="ORF">DSLASN_29100</name>
</gene>
<evidence type="ECO:0000313" key="2">
    <source>
        <dbReference type="Proteomes" id="UP001320148"/>
    </source>
</evidence>
<accession>A0ABN6F5K5</accession>
<dbReference type="Gene3D" id="3.40.50.150">
    <property type="entry name" value="Vaccinia Virus protein VP39"/>
    <property type="match status" value="1"/>
</dbReference>
<protein>
    <submittedName>
        <fullName evidence="1">Uncharacterized protein</fullName>
    </submittedName>
</protein>
<evidence type="ECO:0000313" key="1">
    <source>
        <dbReference type="EMBL" id="BCS97278.1"/>
    </source>
</evidence>
<dbReference type="InterPro" id="IPR029063">
    <property type="entry name" value="SAM-dependent_MTases_sf"/>
</dbReference>
<sequence>MAVDPTTFTTIQDALKSNIYSVKGVQTIEEALTTLAGHPEVQRLAPEVRDWDAHLRSARSDNDVEEQEYALLELYRTLHTAGAGYTPSEKAKLDSQKGLHGLSGGLMPLLMAKELITPETRMADLGAGNGLQGLLLQCLAPHRNTLQVELSDSHLAAGRLFQKVLGIPEKRVTWLHGDLFTSDLSHTTLVYLYRPVRPSEITAPLYKKLADTLSAIDHPIHLISVADCLTPHLETLVTPLYTDGFLTIATV</sequence>
<organism evidence="1 2">
    <name type="scientific">Desulfoluna limicola</name>
    <dbReference type="NCBI Taxonomy" id="2810562"/>
    <lineage>
        <taxon>Bacteria</taxon>
        <taxon>Pseudomonadati</taxon>
        <taxon>Thermodesulfobacteriota</taxon>
        <taxon>Desulfobacteria</taxon>
        <taxon>Desulfobacterales</taxon>
        <taxon>Desulfolunaceae</taxon>
        <taxon>Desulfoluna</taxon>
    </lineage>
</organism>
<dbReference type="RefSeq" id="WP_236888707.1">
    <property type="nucleotide sequence ID" value="NZ_AP024488.1"/>
</dbReference>
<keyword evidence="2" id="KW-1185">Reference proteome</keyword>
<reference evidence="1 2" key="1">
    <citation type="submission" date="2021-02" db="EMBL/GenBank/DDBJ databases">
        <title>Complete genome of Desulfoluna sp. strain ASN36.</title>
        <authorList>
            <person name="Takahashi A."/>
            <person name="Kojima H."/>
            <person name="Fukui M."/>
        </authorList>
    </citation>
    <scope>NUCLEOTIDE SEQUENCE [LARGE SCALE GENOMIC DNA]</scope>
    <source>
        <strain evidence="1 2">ASN36</strain>
    </source>
</reference>
<dbReference type="SUPFAM" id="SSF53335">
    <property type="entry name" value="S-adenosyl-L-methionine-dependent methyltransferases"/>
    <property type="match status" value="1"/>
</dbReference>
<dbReference type="EMBL" id="AP024488">
    <property type="protein sequence ID" value="BCS97278.1"/>
    <property type="molecule type" value="Genomic_DNA"/>
</dbReference>